<name>A0A916U783_9SPHI</name>
<dbReference type="Proteomes" id="UP000651668">
    <property type="component" value="Unassembled WGS sequence"/>
</dbReference>
<dbReference type="PROSITE" id="PS51257">
    <property type="entry name" value="PROKAR_LIPOPROTEIN"/>
    <property type="match status" value="1"/>
</dbReference>
<keyword evidence="2" id="KW-1185">Reference proteome</keyword>
<evidence type="ECO:0000313" key="2">
    <source>
        <dbReference type="Proteomes" id="UP000651668"/>
    </source>
</evidence>
<dbReference type="AlphaFoldDB" id="A0A916U783"/>
<gene>
    <name evidence="1" type="ORF">GCM10011387_16020</name>
</gene>
<organism evidence="1 2">
    <name type="scientific">Pedobacter quisquiliarum</name>
    <dbReference type="NCBI Taxonomy" id="1834438"/>
    <lineage>
        <taxon>Bacteria</taxon>
        <taxon>Pseudomonadati</taxon>
        <taxon>Bacteroidota</taxon>
        <taxon>Sphingobacteriia</taxon>
        <taxon>Sphingobacteriales</taxon>
        <taxon>Sphingobacteriaceae</taxon>
        <taxon>Pedobacter</taxon>
    </lineage>
</organism>
<sequence length="167" mass="19087">MAKFNTAALFISILLAIGCTQGKKPENQAELARATNQQSSIKEHAEEPLREKLVIYSGNCIQYRRELVEGNKIQYSEVSRAFSKIVINPKTRKFTFFYNDQMVFTNDDYMSYIDDMQGGEGFTFIAGLSAFNQIPEKTFRIFDDAGTYGSNEPFIGYEYILTNYTIN</sequence>
<reference evidence="1" key="1">
    <citation type="journal article" date="2014" name="Int. J. Syst. Evol. Microbiol.">
        <title>Complete genome sequence of Corynebacterium casei LMG S-19264T (=DSM 44701T), isolated from a smear-ripened cheese.</title>
        <authorList>
            <consortium name="US DOE Joint Genome Institute (JGI-PGF)"/>
            <person name="Walter F."/>
            <person name="Albersmeier A."/>
            <person name="Kalinowski J."/>
            <person name="Ruckert C."/>
        </authorList>
    </citation>
    <scope>NUCLEOTIDE SEQUENCE</scope>
    <source>
        <strain evidence="1">CGMCC 1.15343</strain>
    </source>
</reference>
<evidence type="ECO:0008006" key="3">
    <source>
        <dbReference type="Google" id="ProtNLM"/>
    </source>
</evidence>
<reference evidence="1" key="2">
    <citation type="submission" date="2020-09" db="EMBL/GenBank/DDBJ databases">
        <authorList>
            <person name="Sun Q."/>
            <person name="Zhou Y."/>
        </authorList>
    </citation>
    <scope>NUCLEOTIDE SEQUENCE</scope>
    <source>
        <strain evidence="1">CGMCC 1.15343</strain>
    </source>
</reference>
<accession>A0A916U783</accession>
<dbReference type="EMBL" id="BMIL01000004">
    <property type="protein sequence ID" value="GGC63207.1"/>
    <property type="molecule type" value="Genomic_DNA"/>
</dbReference>
<dbReference type="RefSeq" id="WP_188626345.1">
    <property type="nucleotide sequence ID" value="NZ_BMIL01000004.1"/>
</dbReference>
<protein>
    <recommendedName>
        <fullName evidence="3">Lipoprotein</fullName>
    </recommendedName>
</protein>
<proteinExistence type="predicted"/>
<comment type="caution">
    <text evidence="1">The sequence shown here is derived from an EMBL/GenBank/DDBJ whole genome shotgun (WGS) entry which is preliminary data.</text>
</comment>
<evidence type="ECO:0000313" key="1">
    <source>
        <dbReference type="EMBL" id="GGC63207.1"/>
    </source>
</evidence>